<name>A0ABZ0JUV1_9XANT</name>
<feature type="region of interest" description="Disordered" evidence="1">
    <location>
        <begin position="1"/>
        <end position="27"/>
    </location>
</feature>
<dbReference type="InterPro" id="IPR010595">
    <property type="entry name" value="DUF1161"/>
</dbReference>
<dbReference type="EMBL" id="CP126172">
    <property type="protein sequence ID" value="WOS42855.1"/>
    <property type="molecule type" value="Genomic_DNA"/>
</dbReference>
<evidence type="ECO:0000313" key="3">
    <source>
        <dbReference type="Proteomes" id="UP001302020"/>
    </source>
</evidence>
<protein>
    <submittedName>
        <fullName evidence="2">DUF1161 domain-containing protein</fullName>
    </submittedName>
</protein>
<keyword evidence="3" id="KW-1185">Reference proteome</keyword>
<evidence type="ECO:0000313" key="2">
    <source>
        <dbReference type="EMBL" id="WOS42855.1"/>
    </source>
</evidence>
<evidence type="ECO:0000256" key="1">
    <source>
        <dbReference type="SAM" id="MobiDB-lite"/>
    </source>
</evidence>
<dbReference type="RefSeq" id="WP_255421809.1">
    <property type="nucleotide sequence ID" value="NZ_CP126170.1"/>
</dbReference>
<dbReference type="Proteomes" id="UP001302020">
    <property type="component" value="Chromosome"/>
</dbReference>
<gene>
    <name evidence="2" type="ORF">QN243_01875</name>
</gene>
<reference evidence="2 3" key="1">
    <citation type="submission" date="2023-05" db="EMBL/GenBank/DDBJ databases">
        <title>Xanthomonas rydalmerenesis sp. nov., a novel Xanthomonas species isolated from Fragaria x ananassa.</title>
        <authorList>
            <person name="McKnight D.J.E."/>
            <person name="Wong-Bajracharya J."/>
            <person name="Okoh E.B."/>
            <person name="Snijders F."/>
            <person name="Lidbetter F."/>
            <person name="Webster J."/>
            <person name="Djordjevic S.P."/>
            <person name="Bogema D.R."/>
            <person name="Chapman T.A."/>
        </authorList>
    </citation>
    <scope>NUCLEOTIDE SEQUENCE [LARGE SCALE GENOMIC DNA]</scope>
    <source>
        <strain evidence="2 3">DAR34883</strain>
    </source>
</reference>
<proteinExistence type="predicted"/>
<feature type="compositionally biased region" description="Polar residues" evidence="1">
    <location>
        <begin position="1"/>
        <end position="14"/>
    </location>
</feature>
<accession>A0ABZ0JUV1</accession>
<organism evidence="2 3">
    <name type="scientific">Xanthomonas rydalmerensis</name>
    <dbReference type="NCBI Taxonomy" id="3046274"/>
    <lineage>
        <taxon>Bacteria</taxon>
        <taxon>Pseudomonadati</taxon>
        <taxon>Pseudomonadota</taxon>
        <taxon>Gammaproteobacteria</taxon>
        <taxon>Lysobacterales</taxon>
        <taxon>Lysobacteraceae</taxon>
        <taxon>Xanthomonas</taxon>
    </lineage>
</organism>
<dbReference type="Pfam" id="PF06649">
    <property type="entry name" value="DUF1161"/>
    <property type="match status" value="1"/>
</dbReference>
<sequence length="156" mass="16679">MQYGSRTLVSTSPAASGMADRKKSATARGDCRNRQVATLDAYMQVSLSALCRQVFGFTVNPAPLFADSERSLSSTIGPIMKYAIAFLLLALVSSPALAGKNCDELKAELTAKLDAHGVKNYTLDAVDNADVKDRKVIGSCEAGRKKIVYSKNKPST</sequence>